<dbReference type="RefSeq" id="WP_189638881.1">
    <property type="nucleotide sequence ID" value="NZ_BMZF01000001.1"/>
</dbReference>
<feature type="domain" description="XdhC Rossmann" evidence="2">
    <location>
        <begin position="174"/>
        <end position="315"/>
    </location>
</feature>
<evidence type="ECO:0000259" key="2">
    <source>
        <dbReference type="Pfam" id="PF13478"/>
    </source>
</evidence>
<dbReference type="EMBL" id="BMZF01000001">
    <property type="protein sequence ID" value="GHA42581.1"/>
    <property type="molecule type" value="Genomic_DNA"/>
</dbReference>
<keyword evidence="4" id="KW-1185">Reference proteome</keyword>
<evidence type="ECO:0000259" key="1">
    <source>
        <dbReference type="Pfam" id="PF02625"/>
    </source>
</evidence>
<dbReference type="Pfam" id="PF02625">
    <property type="entry name" value="XdhC_CoxI"/>
    <property type="match status" value="1"/>
</dbReference>
<dbReference type="Pfam" id="PF13478">
    <property type="entry name" value="XdhC_C"/>
    <property type="match status" value="1"/>
</dbReference>
<accession>A0ABQ3CUK3</accession>
<dbReference type="InterPro" id="IPR003777">
    <property type="entry name" value="XdhC_CoxI"/>
</dbReference>
<dbReference type="InterPro" id="IPR027051">
    <property type="entry name" value="XdhC_Rossmann_dom"/>
</dbReference>
<organism evidence="3 4">
    <name type="scientific">Paramylibacter ulvae</name>
    <dbReference type="NCBI Taxonomy" id="1651968"/>
    <lineage>
        <taxon>Bacteria</taxon>
        <taxon>Pseudomonadati</taxon>
        <taxon>Pseudomonadota</taxon>
        <taxon>Alphaproteobacteria</taxon>
        <taxon>Rhodobacterales</taxon>
        <taxon>Paracoccaceae</taxon>
        <taxon>Paramylibacter</taxon>
    </lineage>
</organism>
<feature type="domain" description="XdhC- CoxI" evidence="1">
    <location>
        <begin position="16"/>
        <end position="81"/>
    </location>
</feature>
<dbReference type="InterPro" id="IPR052698">
    <property type="entry name" value="MoCofactor_Util/Proc"/>
</dbReference>
<sequence>MTQIEHMPSVAMEFISNGKGAALATVIATWGSAPRPAGSQLAISEDGTFFGSVSGGCVEGAVILEAQSAIADGQCRVLEYGVADEEAFAVGLACGGNIKILVEPIGVGDGPSVDMIADLVNAADARRAIGYQVNLSNWSRKLLASDDAPDAFAADKSILDGQTYSGVFNPPLRMAIVGAVHITQSLAAMARMAGYAVFLVDPRDSFATTERFPDDQFVDEWPDDAMDVIGLDPRTAVVTLTHDPKMDNPALERALKSDAFYIGALGSRKTHAKRVAHLQSAGFSDAEIAKIHAPIGADIGSKSPAEIAISIMAEITERLRRPETRR</sequence>
<dbReference type="PANTHER" id="PTHR30388">
    <property type="entry name" value="ALDEHYDE OXIDOREDUCTASE MOLYBDENUM COFACTOR ASSEMBLY PROTEIN"/>
    <property type="match status" value="1"/>
</dbReference>
<reference evidence="4" key="1">
    <citation type="journal article" date="2019" name="Int. J. Syst. Evol. Microbiol.">
        <title>The Global Catalogue of Microorganisms (GCM) 10K type strain sequencing project: providing services to taxonomists for standard genome sequencing and annotation.</title>
        <authorList>
            <consortium name="The Broad Institute Genomics Platform"/>
            <consortium name="The Broad Institute Genome Sequencing Center for Infectious Disease"/>
            <person name="Wu L."/>
            <person name="Ma J."/>
        </authorList>
    </citation>
    <scope>NUCLEOTIDE SEQUENCE [LARGE SCALE GENOMIC DNA]</scope>
    <source>
        <strain evidence="4">KCTC 32465</strain>
    </source>
</reference>
<dbReference type="PANTHER" id="PTHR30388:SF4">
    <property type="entry name" value="MOLYBDENUM COFACTOR INSERTION CHAPERONE PAOD"/>
    <property type="match status" value="1"/>
</dbReference>
<protein>
    <submittedName>
        <fullName evidence="3">XdhC/CoxI family protein</fullName>
    </submittedName>
</protein>
<evidence type="ECO:0000313" key="3">
    <source>
        <dbReference type="EMBL" id="GHA42581.1"/>
    </source>
</evidence>
<name>A0ABQ3CUK3_9RHOB</name>
<dbReference type="Gene3D" id="3.40.50.720">
    <property type="entry name" value="NAD(P)-binding Rossmann-like Domain"/>
    <property type="match status" value="1"/>
</dbReference>
<proteinExistence type="predicted"/>
<comment type="caution">
    <text evidence="3">The sequence shown here is derived from an EMBL/GenBank/DDBJ whole genome shotgun (WGS) entry which is preliminary data.</text>
</comment>
<dbReference type="Proteomes" id="UP000634455">
    <property type="component" value="Unassembled WGS sequence"/>
</dbReference>
<evidence type="ECO:0000313" key="4">
    <source>
        <dbReference type="Proteomes" id="UP000634455"/>
    </source>
</evidence>
<gene>
    <name evidence="3" type="ORF">GCM10008927_03870</name>
</gene>